<evidence type="ECO:0000313" key="3">
    <source>
        <dbReference type="Proteomes" id="UP001359559"/>
    </source>
</evidence>
<proteinExistence type="predicted"/>
<name>A0AAN9P4C4_CLITE</name>
<feature type="signal peptide" evidence="1">
    <location>
        <begin position="1"/>
        <end position="18"/>
    </location>
</feature>
<comment type="caution">
    <text evidence="2">The sequence shown here is derived from an EMBL/GenBank/DDBJ whole genome shotgun (WGS) entry which is preliminary data.</text>
</comment>
<keyword evidence="1" id="KW-0732">Signal</keyword>
<organism evidence="2 3">
    <name type="scientific">Clitoria ternatea</name>
    <name type="common">Butterfly pea</name>
    <dbReference type="NCBI Taxonomy" id="43366"/>
    <lineage>
        <taxon>Eukaryota</taxon>
        <taxon>Viridiplantae</taxon>
        <taxon>Streptophyta</taxon>
        <taxon>Embryophyta</taxon>
        <taxon>Tracheophyta</taxon>
        <taxon>Spermatophyta</taxon>
        <taxon>Magnoliopsida</taxon>
        <taxon>eudicotyledons</taxon>
        <taxon>Gunneridae</taxon>
        <taxon>Pentapetalae</taxon>
        <taxon>rosids</taxon>
        <taxon>fabids</taxon>
        <taxon>Fabales</taxon>
        <taxon>Fabaceae</taxon>
        <taxon>Papilionoideae</taxon>
        <taxon>50 kb inversion clade</taxon>
        <taxon>NPAAA clade</taxon>
        <taxon>indigoferoid/millettioid clade</taxon>
        <taxon>Phaseoleae</taxon>
        <taxon>Clitoria</taxon>
    </lineage>
</organism>
<keyword evidence="3" id="KW-1185">Reference proteome</keyword>
<evidence type="ECO:0008006" key="4">
    <source>
        <dbReference type="Google" id="ProtNLM"/>
    </source>
</evidence>
<evidence type="ECO:0000256" key="1">
    <source>
        <dbReference type="SAM" id="SignalP"/>
    </source>
</evidence>
<reference evidence="2 3" key="1">
    <citation type="submission" date="2024-01" db="EMBL/GenBank/DDBJ databases">
        <title>The genomes of 5 underutilized Papilionoideae crops provide insights into root nodulation and disease resistance.</title>
        <authorList>
            <person name="Yuan L."/>
        </authorList>
    </citation>
    <scope>NUCLEOTIDE SEQUENCE [LARGE SCALE GENOMIC DNA]</scope>
    <source>
        <strain evidence="2">LY-2023</strain>
        <tissue evidence="2">Leaf</tissue>
    </source>
</reference>
<accession>A0AAN9P4C4</accession>
<dbReference type="Proteomes" id="UP001359559">
    <property type="component" value="Unassembled WGS sequence"/>
</dbReference>
<dbReference type="AlphaFoldDB" id="A0AAN9P4C4"/>
<evidence type="ECO:0000313" key="2">
    <source>
        <dbReference type="EMBL" id="KAK7285155.1"/>
    </source>
</evidence>
<gene>
    <name evidence="2" type="ORF">RJT34_19915</name>
</gene>
<dbReference type="EMBL" id="JAYKXN010000005">
    <property type="protein sequence ID" value="KAK7285155.1"/>
    <property type="molecule type" value="Genomic_DNA"/>
</dbReference>
<protein>
    <recommendedName>
        <fullName evidence="4">Secreted protein</fullName>
    </recommendedName>
</protein>
<feature type="chain" id="PRO_5042817385" description="Secreted protein" evidence="1">
    <location>
        <begin position="19"/>
        <end position="66"/>
    </location>
</feature>
<sequence length="66" mass="7884">MLMLSLVGLLLSVHGAVQENCFLIKCYESWWPFFRNLFKLIAVMTVQQIKSFSFRSEFFKKEYILL</sequence>